<keyword evidence="2" id="KW-0808">Transferase</keyword>
<dbReference type="InterPro" id="IPR011009">
    <property type="entry name" value="Kinase-like_dom_sf"/>
</dbReference>
<proteinExistence type="predicted"/>
<dbReference type="InterPro" id="IPR002575">
    <property type="entry name" value="Aminoglycoside_PTrfase"/>
</dbReference>
<dbReference type="Pfam" id="PF01636">
    <property type="entry name" value="APH"/>
    <property type="match status" value="1"/>
</dbReference>
<dbReference type="SUPFAM" id="SSF56112">
    <property type="entry name" value="Protein kinase-like (PK-like)"/>
    <property type="match status" value="1"/>
</dbReference>
<name>A0A7W7VZN4_KITKI</name>
<dbReference type="AlphaFoldDB" id="A0A7W7VZN4"/>
<dbReference type="Gene3D" id="3.90.1200.10">
    <property type="match status" value="1"/>
</dbReference>
<evidence type="ECO:0000313" key="3">
    <source>
        <dbReference type="Proteomes" id="UP000540506"/>
    </source>
</evidence>
<sequence length="315" mass="34365">MSQPDQLPPGTAWAEGLLREVFPDAEVIEAVPRTGGQLSAVYEMRCADPAHSAILKVYAHEWAWKQAKEVRVYQMLASLGSLPVPSVLHHTPGGGPGGRAVTILSLLEGRPLSEASKELAPARIPSLYREMGAILATVHRIGQEAYGYVTDRILDPRLDNGSYMRHQFAKKLAEFKVLGGDGRLHDAVARRVERDGALFDNCQTAVLCHNDLHEGNVLVARRAGGWELSGVIDVENAIAADPLIDLAKTDYYSLGRGEPERSALFEGYGPLPADAVERLDLYRLYHAVELWDWFRSIGTVGPLGAIADDIARLAG</sequence>
<evidence type="ECO:0000259" key="1">
    <source>
        <dbReference type="Pfam" id="PF01636"/>
    </source>
</evidence>
<comment type="caution">
    <text evidence="2">The sequence shown here is derived from an EMBL/GenBank/DDBJ whole genome shotgun (WGS) entry which is preliminary data.</text>
</comment>
<dbReference type="InterPro" id="IPR051678">
    <property type="entry name" value="AGP_Transferase"/>
</dbReference>
<gene>
    <name evidence="2" type="ORF">FHR34_007838</name>
</gene>
<dbReference type="Proteomes" id="UP000540506">
    <property type="component" value="Unassembled WGS sequence"/>
</dbReference>
<evidence type="ECO:0000313" key="2">
    <source>
        <dbReference type="EMBL" id="MBB4928741.1"/>
    </source>
</evidence>
<dbReference type="GO" id="GO:0016301">
    <property type="term" value="F:kinase activity"/>
    <property type="evidence" value="ECO:0007669"/>
    <property type="project" value="UniProtKB-KW"/>
</dbReference>
<organism evidence="2 3">
    <name type="scientific">Kitasatospora kifunensis</name>
    <name type="common">Streptomyces kifunensis</name>
    <dbReference type="NCBI Taxonomy" id="58351"/>
    <lineage>
        <taxon>Bacteria</taxon>
        <taxon>Bacillati</taxon>
        <taxon>Actinomycetota</taxon>
        <taxon>Actinomycetes</taxon>
        <taxon>Kitasatosporales</taxon>
        <taxon>Streptomycetaceae</taxon>
        <taxon>Kitasatospora</taxon>
    </lineage>
</organism>
<dbReference type="EMBL" id="JACHJV010000003">
    <property type="protein sequence ID" value="MBB4928741.1"/>
    <property type="molecule type" value="Genomic_DNA"/>
</dbReference>
<keyword evidence="3" id="KW-1185">Reference proteome</keyword>
<keyword evidence="2" id="KW-0418">Kinase</keyword>
<reference evidence="2 3" key="1">
    <citation type="submission" date="2020-08" db="EMBL/GenBank/DDBJ databases">
        <title>Sequencing the genomes of 1000 actinobacteria strains.</title>
        <authorList>
            <person name="Klenk H.-P."/>
        </authorList>
    </citation>
    <scope>NUCLEOTIDE SEQUENCE [LARGE SCALE GENOMIC DNA]</scope>
    <source>
        <strain evidence="2 3">DSM 41654</strain>
    </source>
</reference>
<feature type="domain" description="Aminoglycoside phosphotransferase" evidence="1">
    <location>
        <begin position="32"/>
        <end position="274"/>
    </location>
</feature>
<protein>
    <submittedName>
        <fullName evidence="2">Aminoglycoside phosphotransferase (APT) family kinase protein</fullName>
    </submittedName>
</protein>
<accession>A0A7W7VZN4</accession>
<dbReference type="PANTHER" id="PTHR21310">
    <property type="entry name" value="AMINOGLYCOSIDE PHOSPHOTRANSFERASE-RELATED-RELATED"/>
    <property type="match status" value="1"/>
</dbReference>
<dbReference type="RefSeq" id="WP_184946296.1">
    <property type="nucleotide sequence ID" value="NZ_JACHJV010000003.1"/>
</dbReference>